<keyword evidence="1" id="KW-0808">Transferase</keyword>
<protein>
    <submittedName>
        <fullName evidence="1">Glycosyltransferase family 4 protein</fullName>
    </submittedName>
</protein>
<evidence type="ECO:0000313" key="2">
    <source>
        <dbReference type="Proteomes" id="UP000516369"/>
    </source>
</evidence>
<dbReference type="KEGG" id="dvn:HQ394_17160"/>
<dbReference type="PANTHER" id="PTHR45947">
    <property type="entry name" value="SULFOQUINOVOSYL TRANSFERASE SQD2"/>
    <property type="match status" value="1"/>
</dbReference>
<keyword evidence="2" id="KW-1185">Reference proteome</keyword>
<dbReference type="RefSeq" id="WP_190261210.1">
    <property type="nucleotide sequence ID" value="NZ_CP053923.1"/>
</dbReference>
<accession>A0A7H1N4V1</accession>
<gene>
    <name evidence="1" type="ORF">HQ394_17160</name>
</gene>
<proteinExistence type="predicted"/>
<dbReference type="Proteomes" id="UP000516369">
    <property type="component" value="Chromosome"/>
</dbReference>
<dbReference type="CDD" id="cd03801">
    <property type="entry name" value="GT4_PimA-like"/>
    <property type="match status" value="1"/>
</dbReference>
<name>A0A7H1N4V1_9PROT</name>
<dbReference type="Gene3D" id="3.40.50.2000">
    <property type="entry name" value="Glycogen Phosphorylase B"/>
    <property type="match status" value="1"/>
</dbReference>
<reference evidence="1 2" key="1">
    <citation type="submission" date="2020-05" db="EMBL/GenBank/DDBJ databases">
        <title>Complete closed genome sequence of Defluviicoccus vanus.</title>
        <authorList>
            <person name="Bessarab I."/>
            <person name="Arumugam K."/>
            <person name="Maszenan A.M."/>
            <person name="Seviour R.J."/>
            <person name="Williams R.B."/>
        </authorList>
    </citation>
    <scope>NUCLEOTIDE SEQUENCE [LARGE SCALE GENOMIC DNA]</scope>
    <source>
        <strain evidence="1 2">Ben 114</strain>
    </source>
</reference>
<evidence type="ECO:0000313" key="1">
    <source>
        <dbReference type="EMBL" id="QNT70737.1"/>
    </source>
</evidence>
<organism evidence="1 2">
    <name type="scientific">Defluviicoccus vanus</name>
    <dbReference type="NCBI Taxonomy" id="111831"/>
    <lineage>
        <taxon>Bacteria</taxon>
        <taxon>Pseudomonadati</taxon>
        <taxon>Pseudomonadota</taxon>
        <taxon>Alphaproteobacteria</taxon>
        <taxon>Rhodospirillales</taxon>
        <taxon>Rhodospirillaceae</taxon>
        <taxon>Defluviicoccus</taxon>
    </lineage>
</organism>
<dbReference type="Pfam" id="PF13692">
    <property type="entry name" value="Glyco_trans_1_4"/>
    <property type="match status" value="1"/>
</dbReference>
<dbReference type="SUPFAM" id="SSF53756">
    <property type="entry name" value="UDP-Glycosyltransferase/glycogen phosphorylase"/>
    <property type="match status" value="1"/>
</dbReference>
<dbReference type="PANTHER" id="PTHR45947:SF3">
    <property type="entry name" value="SULFOQUINOVOSYL TRANSFERASE SQD2"/>
    <property type="match status" value="1"/>
</dbReference>
<dbReference type="InterPro" id="IPR050194">
    <property type="entry name" value="Glycosyltransferase_grp1"/>
</dbReference>
<dbReference type="EMBL" id="CP053923">
    <property type="protein sequence ID" value="QNT70737.1"/>
    <property type="molecule type" value="Genomic_DNA"/>
</dbReference>
<sequence>MSMTRPATPSPIAPSRLSDVTRHGERVIFIGPFPPDIHGQAVSTLSLYNCLVRDGLAIYKVDVNTKEGKSLSGRLRRIWKHLQAATVLLFGHRGGAYISVNANVGMWMTTALALLGRIRGRKLFLHHHTYAHFTRKIPAADWLFRIAGPTANHIMICPRMGEDLAQVYSRPARILTLSNIDAVDPTLSEMSGPTREIPASLGHLSNLTAEKGILRVIDAFRAAKSAGLAERLVVAGPCSDDAAKHAVAAAAKEFGSAFDYRGLVRGEAKRRFFADIDVFLFPSLYPNETEGIVTLEALAAGKPAIAHGLCCIPRILNDPSCCVVPPAAPFTPALLEFLAAVRANWPLFATGAKARFEALRKESQEEYTELLIELRGGSAAT</sequence>
<dbReference type="AlphaFoldDB" id="A0A7H1N4V1"/>
<dbReference type="GO" id="GO:0016757">
    <property type="term" value="F:glycosyltransferase activity"/>
    <property type="evidence" value="ECO:0007669"/>
    <property type="project" value="TreeGrafter"/>
</dbReference>